<gene>
    <name evidence="8" type="ORF">PHACADRAFT_256720</name>
</gene>
<proteinExistence type="predicted"/>
<dbReference type="KEGG" id="pco:PHACADRAFT_256720"/>
<dbReference type="Pfam" id="PF04082">
    <property type="entry name" value="Fungal_trans"/>
    <property type="match status" value="1"/>
</dbReference>
<sequence length="777" mass="86977">MLRRLEKGLNSAKLKSQNAEATALPYSSEARPSDRFPNNELPPLNLPPDYEGGPLSSSSRTGNEEEGEESEKTEDNNIFPQELISKEQRNSKFFKTILNPEPYEPPPSRPTSERSQTMDEPRSRSPHVPRVTEPPLSALSGLQALQDPIAAGIVDERRAEILFDLFFLRLNPFINLFDPALHTVNYVRSRCPFLFTTIIMACCKFFAEELYKHVRQLAGEFAVKAFAEQWKRVEVCQAFACLTYWREPDDNRTWTYIGYACRMAVELGLNRYVEKRSPEETDRQFLERRNRERTYLVLFVHDRSLSTQTGRQWMLPECELVRHSTAWHEEGGTPIRPEDVIVAAFVQLRRIASETTEVFASNRGAQGQHTDMNYDVLLRNCNGKLTQWGETWQQEMQRANGEKFHIAFLSFFRLYVRLFLNSFGISGPLSSNTRATPSLAALSACYTSALESLQIVTKDFAGMAMLRYGQESTTVMTAYAAVFLLKLLRSSNTLAQLHEGATEEIHSTISKTADAYHEASTLSSSSSAAAYHARFLKALVANDTLRAKQAEKDRYQQQQSARSSESRFSTSSYSSGPSSVHSPPSIYQQQHSMHVDHHPSYHFSTSSSAPPPPSMSGSSHNHAHLRDSEYPSAQDSSVRSSISGYPYANSSPQHTLPPPPIPQTQQHASSYSSPPQQPAYVPTESDATYYRTMFRELGFGEGIEGGTYPAVNGFALTMPDGGGTFGTPHTGASGGMGYHEPSHTGYTHTNPTRHHYHPYPPPPYSSSHNGYGGMVSR</sequence>
<keyword evidence="4" id="KW-0804">Transcription</keyword>
<dbReference type="SMART" id="SM00906">
    <property type="entry name" value="Fungal_trans"/>
    <property type="match status" value="1"/>
</dbReference>
<comment type="subcellular location">
    <subcellularLocation>
        <location evidence="1">Nucleus</location>
    </subcellularLocation>
</comment>
<organism evidence="8 9">
    <name type="scientific">Phanerochaete carnosa (strain HHB-10118-sp)</name>
    <name type="common">White-rot fungus</name>
    <name type="synonym">Peniophora carnosa</name>
    <dbReference type="NCBI Taxonomy" id="650164"/>
    <lineage>
        <taxon>Eukaryota</taxon>
        <taxon>Fungi</taxon>
        <taxon>Dikarya</taxon>
        <taxon>Basidiomycota</taxon>
        <taxon>Agaricomycotina</taxon>
        <taxon>Agaricomycetes</taxon>
        <taxon>Polyporales</taxon>
        <taxon>Phanerochaetaceae</taxon>
        <taxon>Phanerochaete</taxon>
    </lineage>
</organism>
<evidence type="ECO:0000256" key="1">
    <source>
        <dbReference type="ARBA" id="ARBA00004123"/>
    </source>
</evidence>
<keyword evidence="9" id="KW-1185">Reference proteome</keyword>
<dbReference type="CDD" id="cd12148">
    <property type="entry name" value="fungal_TF_MHR"/>
    <property type="match status" value="1"/>
</dbReference>
<keyword evidence="5" id="KW-0539">Nucleus</keyword>
<evidence type="ECO:0000256" key="5">
    <source>
        <dbReference type="ARBA" id="ARBA00023242"/>
    </source>
</evidence>
<dbReference type="AlphaFoldDB" id="K5WA47"/>
<protein>
    <recommendedName>
        <fullName evidence="7">Xylanolytic transcriptional activator regulatory domain-containing protein</fullName>
    </recommendedName>
</protein>
<dbReference type="EMBL" id="JH930472">
    <property type="protein sequence ID" value="EKM55824.1"/>
    <property type="molecule type" value="Genomic_DNA"/>
</dbReference>
<feature type="compositionally biased region" description="Polar residues" evidence="6">
    <location>
        <begin position="631"/>
        <end position="651"/>
    </location>
</feature>
<evidence type="ECO:0000313" key="8">
    <source>
        <dbReference type="EMBL" id="EKM55824.1"/>
    </source>
</evidence>
<feature type="compositionally biased region" description="Low complexity" evidence="6">
    <location>
        <begin position="663"/>
        <end position="682"/>
    </location>
</feature>
<dbReference type="OrthoDB" id="3163292at2759"/>
<name>K5WA47_PHACS</name>
<feature type="compositionally biased region" description="Low complexity" evidence="6">
    <location>
        <begin position="560"/>
        <end position="585"/>
    </location>
</feature>
<evidence type="ECO:0000256" key="6">
    <source>
        <dbReference type="SAM" id="MobiDB-lite"/>
    </source>
</evidence>
<dbReference type="GeneID" id="18916649"/>
<evidence type="ECO:0000259" key="7">
    <source>
        <dbReference type="SMART" id="SM00906"/>
    </source>
</evidence>
<dbReference type="HOGENOM" id="CLU_017865_0_0_1"/>
<evidence type="ECO:0000256" key="3">
    <source>
        <dbReference type="ARBA" id="ARBA00023125"/>
    </source>
</evidence>
<evidence type="ECO:0000256" key="4">
    <source>
        <dbReference type="ARBA" id="ARBA00023163"/>
    </source>
</evidence>
<dbReference type="PANTHER" id="PTHR31845:SF19">
    <property type="entry name" value="TRANSCRIPTION FACTOR DOMAIN-CONTAINING PROTEIN"/>
    <property type="match status" value="1"/>
</dbReference>
<accession>K5WA47</accession>
<dbReference type="STRING" id="650164.K5WA47"/>
<dbReference type="GO" id="GO:0008270">
    <property type="term" value="F:zinc ion binding"/>
    <property type="evidence" value="ECO:0007669"/>
    <property type="project" value="InterPro"/>
</dbReference>
<feature type="region of interest" description="Disordered" evidence="6">
    <location>
        <begin position="549"/>
        <end position="682"/>
    </location>
</feature>
<evidence type="ECO:0000313" key="9">
    <source>
        <dbReference type="Proteomes" id="UP000008370"/>
    </source>
</evidence>
<dbReference type="GO" id="GO:0000981">
    <property type="term" value="F:DNA-binding transcription factor activity, RNA polymerase II-specific"/>
    <property type="evidence" value="ECO:0007669"/>
    <property type="project" value="TreeGrafter"/>
</dbReference>
<dbReference type="InterPro" id="IPR051089">
    <property type="entry name" value="prtT"/>
</dbReference>
<reference evidence="8 9" key="1">
    <citation type="journal article" date="2012" name="BMC Genomics">
        <title>Comparative genomics of the white-rot fungi, Phanerochaete carnosa and P. chrysosporium, to elucidate the genetic basis of the distinct wood types they colonize.</title>
        <authorList>
            <person name="Suzuki H."/>
            <person name="MacDonald J."/>
            <person name="Syed K."/>
            <person name="Salamov A."/>
            <person name="Hori C."/>
            <person name="Aerts A."/>
            <person name="Henrissat B."/>
            <person name="Wiebenga A."/>
            <person name="vanKuyk P.A."/>
            <person name="Barry K."/>
            <person name="Lindquist E."/>
            <person name="LaButti K."/>
            <person name="Lapidus A."/>
            <person name="Lucas S."/>
            <person name="Coutinho P."/>
            <person name="Gong Y."/>
            <person name="Samejima M."/>
            <person name="Mahadevan R."/>
            <person name="Abou-Zaid M."/>
            <person name="de Vries R.P."/>
            <person name="Igarashi K."/>
            <person name="Yadav J.S."/>
            <person name="Grigoriev I.V."/>
            <person name="Master E.R."/>
        </authorList>
    </citation>
    <scope>NUCLEOTIDE SEQUENCE [LARGE SCALE GENOMIC DNA]</scope>
    <source>
        <strain evidence="8 9">HHB-10118-sp</strain>
    </source>
</reference>
<keyword evidence="3" id="KW-0238">DNA-binding</keyword>
<dbReference type="InParanoid" id="K5WA47"/>
<dbReference type="PANTHER" id="PTHR31845">
    <property type="entry name" value="FINGER DOMAIN PROTEIN, PUTATIVE-RELATED"/>
    <property type="match status" value="1"/>
</dbReference>
<feature type="region of interest" description="Disordered" evidence="6">
    <location>
        <begin position="1"/>
        <end position="133"/>
    </location>
</feature>
<evidence type="ECO:0000256" key="2">
    <source>
        <dbReference type="ARBA" id="ARBA00023015"/>
    </source>
</evidence>
<dbReference type="GO" id="GO:0000976">
    <property type="term" value="F:transcription cis-regulatory region binding"/>
    <property type="evidence" value="ECO:0007669"/>
    <property type="project" value="TreeGrafter"/>
</dbReference>
<dbReference type="GO" id="GO:0005634">
    <property type="term" value="C:nucleus"/>
    <property type="evidence" value="ECO:0007669"/>
    <property type="project" value="UniProtKB-SubCell"/>
</dbReference>
<feature type="domain" description="Xylanolytic transcriptional activator regulatory" evidence="7">
    <location>
        <begin position="253"/>
        <end position="330"/>
    </location>
</feature>
<dbReference type="RefSeq" id="XP_007396138.1">
    <property type="nucleotide sequence ID" value="XM_007396076.1"/>
</dbReference>
<dbReference type="Proteomes" id="UP000008370">
    <property type="component" value="Unassembled WGS sequence"/>
</dbReference>
<dbReference type="InterPro" id="IPR007219">
    <property type="entry name" value="XnlR_reg_dom"/>
</dbReference>
<dbReference type="GO" id="GO:0006351">
    <property type="term" value="P:DNA-templated transcription"/>
    <property type="evidence" value="ECO:0007669"/>
    <property type="project" value="InterPro"/>
</dbReference>
<keyword evidence="2" id="KW-0805">Transcription regulation</keyword>